<dbReference type="RefSeq" id="WP_072824558.1">
    <property type="nucleotide sequence ID" value="NZ_LT670849.1"/>
</dbReference>
<proteinExistence type="predicted"/>
<evidence type="ECO:0000313" key="1">
    <source>
        <dbReference type="EMBL" id="SHN86451.1"/>
    </source>
</evidence>
<dbReference type="EMBL" id="LT670849">
    <property type="protein sequence ID" value="SHN86451.1"/>
    <property type="molecule type" value="Genomic_DNA"/>
</dbReference>
<dbReference type="Proteomes" id="UP000184096">
    <property type="component" value="Chromosome I"/>
</dbReference>
<protein>
    <submittedName>
        <fullName evidence="1">Uncharacterized protein</fullName>
    </submittedName>
</protein>
<keyword evidence="2" id="KW-1185">Reference proteome</keyword>
<reference evidence="2" key="1">
    <citation type="submission" date="2016-11" db="EMBL/GenBank/DDBJ databases">
        <authorList>
            <person name="Varghese N."/>
            <person name="Submissions S."/>
        </authorList>
    </citation>
    <scope>NUCLEOTIDE SEQUENCE [LARGE SCALE GENOMIC DNA]</scope>
    <source>
        <strain evidence="2">GAS401</strain>
    </source>
</reference>
<accession>A0A1M7UTU2</accession>
<gene>
    <name evidence="1" type="ORF">SAMN05444170_6691</name>
</gene>
<evidence type="ECO:0000313" key="2">
    <source>
        <dbReference type="Proteomes" id="UP000184096"/>
    </source>
</evidence>
<name>A0A1M7UTU2_9BRAD</name>
<sequence length="59" mass="6765">MVANIKVESQDDLIYKSMLAMIYEDGHKQYLCHAMYEGQFTSWSVATDFAGMNSHRMVA</sequence>
<dbReference type="AlphaFoldDB" id="A0A1M7UTU2"/>
<organism evidence="1 2">
    <name type="scientific">Bradyrhizobium erythrophlei</name>
    <dbReference type="NCBI Taxonomy" id="1437360"/>
    <lineage>
        <taxon>Bacteria</taxon>
        <taxon>Pseudomonadati</taxon>
        <taxon>Pseudomonadota</taxon>
        <taxon>Alphaproteobacteria</taxon>
        <taxon>Hyphomicrobiales</taxon>
        <taxon>Nitrobacteraceae</taxon>
        <taxon>Bradyrhizobium</taxon>
    </lineage>
</organism>